<reference evidence="1 2" key="1">
    <citation type="submission" date="2018-11" db="EMBL/GenBank/DDBJ databases">
        <title>Trebonia kvetii gen.nov., sp.nov., a novel acidophilic actinobacterium, and proposal of the new actinobacterial family Treboniaceae fam. nov.</title>
        <authorList>
            <person name="Rapoport D."/>
            <person name="Sagova-Mareckova M."/>
            <person name="Sedlacek I."/>
            <person name="Provaznik J."/>
            <person name="Kralova S."/>
            <person name="Pavlinic D."/>
            <person name="Benes V."/>
            <person name="Kopecky J."/>
        </authorList>
    </citation>
    <scope>NUCLEOTIDE SEQUENCE [LARGE SCALE GENOMIC DNA]</scope>
    <source>
        <strain evidence="1 2">15Tr583</strain>
    </source>
</reference>
<accession>A0A6P2BSX7</accession>
<dbReference type="Proteomes" id="UP000460272">
    <property type="component" value="Unassembled WGS sequence"/>
</dbReference>
<protein>
    <submittedName>
        <fullName evidence="1">Uncharacterized protein</fullName>
    </submittedName>
</protein>
<gene>
    <name evidence="1" type="ORF">EAS64_33795</name>
</gene>
<evidence type="ECO:0000313" key="1">
    <source>
        <dbReference type="EMBL" id="TVZ01255.1"/>
    </source>
</evidence>
<name>A0A6P2BSX7_9ACTN</name>
<keyword evidence="2" id="KW-1185">Reference proteome</keyword>
<evidence type="ECO:0000313" key="2">
    <source>
        <dbReference type="Proteomes" id="UP000460272"/>
    </source>
</evidence>
<dbReference type="EMBL" id="RPFW01000007">
    <property type="protein sequence ID" value="TVZ01255.1"/>
    <property type="molecule type" value="Genomic_DNA"/>
</dbReference>
<dbReference type="AlphaFoldDB" id="A0A6P2BSX7"/>
<comment type="caution">
    <text evidence="1">The sequence shown here is derived from an EMBL/GenBank/DDBJ whole genome shotgun (WGS) entry which is preliminary data.</text>
</comment>
<dbReference type="RefSeq" id="WP_145859668.1">
    <property type="nucleotide sequence ID" value="NZ_RPFW01000007.1"/>
</dbReference>
<proteinExistence type="predicted"/>
<organism evidence="1 2">
    <name type="scientific">Trebonia kvetii</name>
    <dbReference type="NCBI Taxonomy" id="2480626"/>
    <lineage>
        <taxon>Bacteria</taxon>
        <taxon>Bacillati</taxon>
        <taxon>Actinomycetota</taxon>
        <taxon>Actinomycetes</taxon>
        <taxon>Streptosporangiales</taxon>
        <taxon>Treboniaceae</taxon>
        <taxon>Trebonia</taxon>
    </lineage>
</organism>
<sequence>MGELEGLDSANATVDELYETAEKIVASQGGTGVNWEDLAVTMAVAFHNLNKHMSNGGAMPDEWV</sequence>